<keyword evidence="4" id="KW-1185">Reference proteome</keyword>
<evidence type="ECO:0000313" key="2">
    <source>
        <dbReference type="EMBL" id="CAF0943454.1"/>
    </source>
</evidence>
<evidence type="ECO:0000313" key="5">
    <source>
        <dbReference type="Proteomes" id="UP000663852"/>
    </source>
</evidence>
<dbReference type="EMBL" id="CAJNOR010000543">
    <property type="protein sequence ID" value="CAF0943454.1"/>
    <property type="molecule type" value="Genomic_DNA"/>
</dbReference>
<protein>
    <submittedName>
        <fullName evidence="3">Uncharacterized protein</fullName>
    </submittedName>
</protein>
<evidence type="ECO:0000256" key="1">
    <source>
        <dbReference type="SAM" id="SignalP"/>
    </source>
</evidence>
<dbReference type="EMBL" id="CAJNOJ010000058">
    <property type="protein sequence ID" value="CAF0990371.1"/>
    <property type="molecule type" value="Genomic_DNA"/>
</dbReference>
<keyword evidence="1" id="KW-0732">Signal</keyword>
<dbReference type="AlphaFoldDB" id="A0A814G8E2"/>
<reference evidence="3" key="1">
    <citation type="submission" date="2021-02" db="EMBL/GenBank/DDBJ databases">
        <authorList>
            <person name="Nowell W R."/>
        </authorList>
    </citation>
    <scope>NUCLEOTIDE SEQUENCE</scope>
</reference>
<proteinExistence type="predicted"/>
<feature type="chain" id="PRO_5036224470" evidence="1">
    <location>
        <begin position="22"/>
        <end position="385"/>
    </location>
</feature>
<dbReference type="Proteomes" id="UP000663828">
    <property type="component" value="Unassembled WGS sequence"/>
</dbReference>
<sequence length="385" mass="43832">MAKMIVIVVTYLLVITQHIWAAPNLPDLFKDDKLGFHVDSTSTLTQVFTTAWLTKAKRTEESCLVTGCPEGERFEFFDYDSVDKALLNKPHQIKSVYIDIEKGERHCSQPVTTEVLDLQRSAQKYRIRVTNLLEVASDFVKKWNGQFHDNLNIQRSNDIETTDLSYQSIQIISTMSTHTIKKTGYAIKLKTIKSAPRLFEECHERTLDEYNTLQCQLETNTFPSRRTCSCDSSCSSDSADSSIAAYQEPKSSNQSIFATNGWNCSSKLILASADLSNQWEIAKKLDKKGRVLLISDKLKRKQLVVFKRCVNNNELQALTIQEDIDNVSQLIDYSAKDDNRWTIIKRAPGLSLEEFIQRKGNHVLDILQAVQLAQKVLTIIKCIHS</sequence>
<dbReference type="SUPFAM" id="SSF56112">
    <property type="entry name" value="Protein kinase-like (PK-like)"/>
    <property type="match status" value="1"/>
</dbReference>
<comment type="caution">
    <text evidence="3">The sequence shown here is derived from an EMBL/GenBank/DDBJ whole genome shotgun (WGS) entry which is preliminary data.</text>
</comment>
<feature type="signal peptide" evidence="1">
    <location>
        <begin position="1"/>
        <end position="21"/>
    </location>
</feature>
<evidence type="ECO:0000313" key="3">
    <source>
        <dbReference type="EMBL" id="CAF0990371.1"/>
    </source>
</evidence>
<dbReference type="Proteomes" id="UP000663852">
    <property type="component" value="Unassembled WGS sequence"/>
</dbReference>
<name>A0A814G8E2_ADIRI</name>
<evidence type="ECO:0000313" key="4">
    <source>
        <dbReference type="Proteomes" id="UP000663828"/>
    </source>
</evidence>
<dbReference type="InterPro" id="IPR011009">
    <property type="entry name" value="Kinase-like_dom_sf"/>
</dbReference>
<gene>
    <name evidence="3" type="ORF">EDS130_LOCUS14357</name>
    <name evidence="2" type="ORF">XAT740_LOCUS10249</name>
</gene>
<organism evidence="3 5">
    <name type="scientific">Adineta ricciae</name>
    <name type="common">Rotifer</name>
    <dbReference type="NCBI Taxonomy" id="249248"/>
    <lineage>
        <taxon>Eukaryota</taxon>
        <taxon>Metazoa</taxon>
        <taxon>Spiralia</taxon>
        <taxon>Gnathifera</taxon>
        <taxon>Rotifera</taxon>
        <taxon>Eurotatoria</taxon>
        <taxon>Bdelloidea</taxon>
        <taxon>Adinetida</taxon>
        <taxon>Adinetidae</taxon>
        <taxon>Adineta</taxon>
    </lineage>
</organism>
<accession>A0A814G8E2</accession>